<protein>
    <submittedName>
        <fullName evidence="1">Uncharacterized protein</fullName>
    </submittedName>
</protein>
<name>A0A250INC1_9BACT</name>
<keyword evidence="2" id="KW-1185">Reference proteome</keyword>
<gene>
    <name evidence="1" type="ORF">MEBOL_006239</name>
</gene>
<sequence>MSPEKLPQLLSQENRTAASDLGIKVAAEEAGGAVLYGCPLSGRFELAQHAAAELQVEREHWVMIDVSTSPRQPEDFFHFLGNRILERVKKVAPLEVVERLQGIARQSALFLRQEALRDALRELRPLAQLVLFFKNLDAVETTHKELDICFEALRDILLEAGVYCFVTSYKDLRKSLVGVSHFANNFTTLQPHPVTLDDVASAWRDTSVLASDEAANLVVREYGFAEYRVQKGLRLLETLVNRQRDDLANQLKHSACADLAREAQKFWERLDTHSQQVLQRSLMGLDNPPEHVSLILRHDWARYSLRPYSNSKERVEIFDSPLRVYVEGELIRQMAIKAANSSELRFDRVVRLIREGNPAVALELLRAVEGGDVLGERKRQSVNRLKGVAQALEGAINADYAQAIAGLESLGDGLDDEARALVEFWKRVVRIEDLPKFYDRESKGLILDRLALEFARARRRERLQRWADAFKDFMVVIESATQAQLTKRGWRKGQPLPQDARPADALSQYQEDARRCGRDRDKLPTALPDELHGGLEMIFACRALDLSGMRTLRMGDLNNVFTLRTRVNHAPAIVDQQNVVHARELAAQVLELTARGWGLSVKDGDRFLWPDRLVAAQLLP</sequence>
<evidence type="ECO:0000313" key="1">
    <source>
        <dbReference type="EMBL" id="ATB32750.1"/>
    </source>
</evidence>
<dbReference type="Proteomes" id="UP000217289">
    <property type="component" value="Chromosome"/>
</dbReference>
<organism evidence="1 2">
    <name type="scientific">Melittangium boletus DSM 14713</name>
    <dbReference type="NCBI Taxonomy" id="1294270"/>
    <lineage>
        <taxon>Bacteria</taxon>
        <taxon>Pseudomonadati</taxon>
        <taxon>Myxococcota</taxon>
        <taxon>Myxococcia</taxon>
        <taxon>Myxococcales</taxon>
        <taxon>Cystobacterineae</taxon>
        <taxon>Archangiaceae</taxon>
        <taxon>Melittangium</taxon>
    </lineage>
</organism>
<evidence type="ECO:0000313" key="2">
    <source>
        <dbReference type="Proteomes" id="UP000217289"/>
    </source>
</evidence>
<dbReference type="KEGG" id="mbd:MEBOL_006239"/>
<dbReference type="AlphaFoldDB" id="A0A250INC1"/>
<proteinExistence type="predicted"/>
<dbReference type="OrthoDB" id="9881249at2"/>
<dbReference type="EMBL" id="CP022163">
    <property type="protein sequence ID" value="ATB32750.1"/>
    <property type="molecule type" value="Genomic_DNA"/>
</dbReference>
<reference evidence="1 2" key="1">
    <citation type="submission" date="2017-06" db="EMBL/GenBank/DDBJ databases">
        <authorList>
            <person name="Kim H.J."/>
            <person name="Triplett B.A."/>
        </authorList>
    </citation>
    <scope>NUCLEOTIDE SEQUENCE [LARGE SCALE GENOMIC DNA]</scope>
    <source>
        <strain evidence="1 2">DSM 14713</strain>
    </source>
</reference>
<dbReference type="RefSeq" id="WP_095980893.1">
    <property type="nucleotide sequence ID" value="NZ_CP022163.1"/>
</dbReference>
<accession>A0A250INC1</accession>